<reference evidence="3" key="1">
    <citation type="journal article" date="2019" name="Int. J. Syst. Evol. Microbiol.">
        <title>The Global Catalogue of Microorganisms (GCM) 10K type strain sequencing project: providing services to taxonomists for standard genome sequencing and annotation.</title>
        <authorList>
            <consortium name="The Broad Institute Genomics Platform"/>
            <consortium name="The Broad Institute Genome Sequencing Center for Infectious Disease"/>
            <person name="Wu L."/>
            <person name="Ma J."/>
        </authorList>
    </citation>
    <scope>NUCLEOTIDE SEQUENCE [LARGE SCALE GENOMIC DNA]</scope>
    <source>
        <strain evidence="3">KACC 13778</strain>
    </source>
</reference>
<evidence type="ECO:0000313" key="2">
    <source>
        <dbReference type="EMBL" id="MFC5493710.1"/>
    </source>
</evidence>
<feature type="chain" id="PRO_5046753220" evidence="1">
    <location>
        <begin position="32"/>
        <end position="178"/>
    </location>
</feature>
<keyword evidence="3" id="KW-1185">Reference proteome</keyword>
<sequence>MITTFRTLTAAGAAGLALVGGAALTGSSATAGDDTARMPARPAERALVSTCGGGPSVGLFYRSMDFQSVAAGATVDVEGSQWQVKGPKKGTDTVLVTLTAMASSGGAGELTQVSFYKDGVGTNEGTKYFTYNNVLDQASVSFCTKISKGNHTLALRVADGGGGASTLYFPTVSYQRFS</sequence>
<evidence type="ECO:0000256" key="1">
    <source>
        <dbReference type="SAM" id="SignalP"/>
    </source>
</evidence>
<keyword evidence="1" id="KW-0732">Signal</keyword>
<dbReference type="Proteomes" id="UP001595956">
    <property type="component" value="Unassembled WGS sequence"/>
</dbReference>
<comment type="caution">
    <text evidence="2">The sequence shown here is derived from an EMBL/GenBank/DDBJ whole genome shotgun (WGS) entry which is preliminary data.</text>
</comment>
<protein>
    <submittedName>
        <fullName evidence="2">Uncharacterized protein</fullName>
    </submittedName>
</protein>
<evidence type="ECO:0000313" key="3">
    <source>
        <dbReference type="Proteomes" id="UP001595956"/>
    </source>
</evidence>
<dbReference type="EMBL" id="JBHSMD010000003">
    <property type="protein sequence ID" value="MFC5493710.1"/>
    <property type="molecule type" value="Genomic_DNA"/>
</dbReference>
<gene>
    <name evidence="2" type="ORF">ACFPKY_11405</name>
</gene>
<organism evidence="2 3">
    <name type="scientific">Nocardioides caricicola</name>
    <dbReference type="NCBI Taxonomy" id="634770"/>
    <lineage>
        <taxon>Bacteria</taxon>
        <taxon>Bacillati</taxon>
        <taxon>Actinomycetota</taxon>
        <taxon>Actinomycetes</taxon>
        <taxon>Propionibacteriales</taxon>
        <taxon>Nocardioidaceae</taxon>
        <taxon>Nocardioides</taxon>
    </lineage>
</organism>
<proteinExistence type="predicted"/>
<feature type="signal peptide" evidence="1">
    <location>
        <begin position="1"/>
        <end position="31"/>
    </location>
</feature>
<name>A0ABW0N005_9ACTN</name>
<dbReference type="RefSeq" id="WP_345173227.1">
    <property type="nucleotide sequence ID" value="NZ_BAABFQ010000004.1"/>
</dbReference>
<accession>A0ABW0N005</accession>